<name>A0ABQ7GL05_DUNSA</name>
<gene>
    <name evidence="1" type="ORF">DUNSADRAFT_7619</name>
</gene>
<accession>A0ABQ7GL05</accession>
<organism evidence="1 2">
    <name type="scientific">Dunaliella salina</name>
    <name type="common">Green alga</name>
    <name type="synonym">Protococcus salinus</name>
    <dbReference type="NCBI Taxonomy" id="3046"/>
    <lineage>
        <taxon>Eukaryota</taxon>
        <taxon>Viridiplantae</taxon>
        <taxon>Chlorophyta</taxon>
        <taxon>core chlorophytes</taxon>
        <taxon>Chlorophyceae</taxon>
        <taxon>CS clade</taxon>
        <taxon>Chlamydomonadales</taxon>
        <taxon>Dunaliellaceae</taxon>
        <taxon>Dunaliella</taxon>
    </lineage>
</organism>
<evidence type="ECO:0000313" key="1">
    <source>
        <dbReference type="EMBL" id="KAF5835294.1"/>
    </source>
</evidence>
<comment type="caution">
    <text evidence="1">The sequence shown here is derived from an EMBL/GenBank/DDBJ whole genome shotgun (WGS) entry which is preliminary data.</text>
</comment>
<keyword evidence="2" id="KW-1185">Reference proteome</keyword>
<dbReference type="Proteomes" id="UP000815325">
    <property type="component" value="Unassembled WGS sequence"/>
</dbReference>
<evidence type="ECO:0008006" key="3">
    <source>
        <dbReference type="Google" id="ProtNLM"/>
    </source>
</evidence>
<evidence type="ECO:0000313" key="2">
    <source>
        <dbReference type="Proteomes" id="UP000815325"/>
    </source>
</evidence>
<sequence>MLCIIDTLLTPRFGRVHLQGQIQALAHTVEHSLGASHVLQPVAVEQALMQNQFQRAQTHVGDAACSSQGGISLAHLSSVDGSCKSGSTDADLSRKFSVSSPADMRMCDV</sequence>
<reference evidence="1" key="1">
    <citation type="submission" date="2017-08" db="EMBL/GenBank/DDBJ databases">
        <authorList>
            <person name="Polle J.E."/>
            <person name="Barry K."/>
            <person name="Cushman J."/>
            <person name="Schmutz J."/>
            <person name="Tran D."/>
            <person name="Hathwaick L.T."/>
            <person name="Yim W.C."/>
            <person name="Jenkins J."/>
            <person name="Mckie-Krisberg Z.M."/>
            <person name="Prochnik S."/>
            <person name="Lindquist E."/>
            <person name="Dockter R.B."/>
            <person name="Adam C."/>
            <person name="Molina H."/>
            <person name="Bunkerborg J."/>
            <person name="Jin E."/>
            <person name="Buchheim M."/>
            <person name="Magnuson J."/>
        </authorList>
    </citation>
    <scope>NUCLEOTIDE SEQUENCE</scope>
    <source>
        <strain evidence="1">CCAP 19/18</strain>
    </source>
</reference>
<proteinExistence type="predicted"/>
<dbReference type="EMBL" id="MU069713">
    <property type="protein sequence ID" value="KAF5835294.1"/>
    <property type="molecule type" value="Genomic_DNA"/>
</dbReference>
<protein>
    <recommendedName>
        <fullName evidence="3">Encoded protein</fullName>
    </recommendedName>
</protein>